<sequence>MFRDQGSLLIKLGCSDFNENDKPEIFDTELCTYLDTSVETGVLYFVKYKHSAMVYKQTLMLCLSAWLVSGQRPSFAGSKPIGYPELATSESPLGNRFGSNDVPLPVEAKGDRDLVERLSKLPIDQQPFWYINWKAIEANNKNPQTYPQRGNSFIDPNNGSAPSGAQNPANTNNAPNSSDLTSKFGSPNENSFSNTPQKQQYRQRNYGR</sequence>
<organism evidence="2 3">
    <name type="scientific">Danaus chrysippus</name>
    <name type="common">African queen</name>
    <dbReference type="NCBI Taxonomy" id="151541"/>
    <lineage>
        <taxon>Eukaryota</taxon>
        <taxon>Metazoa</taxon>
        <taxon>Ecdysozoa</taxon>
        <taxon>Arthropoda</taxon>
        <taxon>Hexapoda</taxon>
        <taxon>Insecta</taxon>
        <taxon>Pterygota</taxon>
        <taxon>Neoptera</taxon>
        <taxon>Endopterygota</taxon>
        <taxon>Lepidoptera</taxon>
        <taxon>Glossata</taxon>
        <taxon>Ditrysia</taxon>
        <taxon>Papilionoidea</taxon>
        <taxon>Nymphalidae</taxon>
        <taxon>Danainae</taxon>
        <taxon>Danaini</taxon>
        <taxon>Danaina</taxon>
        <taxon>Danaus</taxon>
        <taxon>Anosia</taxon>
    </lineage>
</organism>
<evidence type="ECO:0000256" key="1">
    <source>
        <dbReference type="SAM" id="MobiDB-lite"/>
    </source>
</evidence>
<gene>
    <name evidence="2" type="ORF">DCHRY22_LOCUS5750</name>
</gene>
<dbReference type="Proteomes" id="UP000789524">
    <property type="component" value="Unassembled WGS sequence"/>
</dbReference>
<name>A0A8J2QKD0_9NEOP</name>
<feature type="compositionally biased region" description="Low complexity" evidence="1">
    <location>
        <begin position="167"/>
        <end position="178"/>
    </location>
</feature>
<feature type="compositionally biased region" description="Polar residues" evidence="1">
    <location>
        <begin position="179"/>
        <end position="208"/>
    </location>
</feature>
<evidence type="ECO:0000313" key="2">
    <source>
        <dbReference type="EMBL" id="CAG9564814.1"/>
    </source>
</evidence>
<dbReference type="AlphaFoldDB" id="A0A8J2QKD0"/>
<accession>A0A8J2QKD0</accession>
<comment type="caution">
    <text evidence="2">The sequence shown here is derived from an EMBL/GenBank/DDBJ whole genome shotgun (WGS) entry which is preliminary data.</text>
</comment>
<evidence type="ECO:0000313" key="3">
    <source>
        <dbReference type="Proteomes" id="UP000789524"/>
    </source>
</evidence>
<feature type="compositionally biased region" description="Polar residues" evidence="1">
    <location>
        <begin position="142"/>
        <end position="166"/>
    </location>
</feature>
<keyword evidence="3" id="KW-1185">Reference proteome</keyword>
<proteinExistence type="predicted"/>
<feature type="region of interest" description="Disordered" evidence="1">
    <location>
        <begin position="142"/>
        <end position="208"/>
    </location>
</feature>
<dbReference type="OrthoDB" id="6612236at2759"/>
<protein>
    <submittedName>
        <fullName evidence="2">(African queen) hypothetical protein</fullName>
    </submittedName>
</protein>
<dbReference type="EMBL" id="CAKASE010000051">
    <property type="protein sequence ID" value="CAG9564814.1"/>
    <property type="molecule type" value="Genomic_DNA"/>
</dbReference>
<reference evidence="2" key="1">
    <citation type="submission" date="2021-09" db="EMBL/GenBank/DDBJ databases">
        <authorList>
            <person name="Martin H S."/>
        </authorList>
    </citation>
    <scope>NUCLEOTIDE SEQUENCE</scope>
</reference>